<keyword evidence="2" id="KW-0472">Membrane</keyword>
<feature type="transmembrane region" description="Helical" evidence="2">
    <location>
        <begin position="97"/>
        <end position="113"/>
    </location>
</feature>
<dbReference type="EMBL" id="DVFW01000031">
    <property type="protein sequence ID" value="HIQ81014.1"/>
    <property type="molecule type" value="Genomic_DNA"/>
</dbReference>
<reference evidence="4" key="2">
    <citation type="journal article" date="2021" name="PeerJ">
        <title>Extensive microbial diversity within the chicken gut microbiome revealed by metagenomics and culture.</title>
        <authorList>
            <person name="Gilroy R."/>
            <person name="Ravi A."/>
            <person name="Getino M."/>
            <person name="Pursley I."/>
            <person name="Horton D.L."/>
            <person name="Alikhan N.F."/>
            <person name="Baker D."/>
            <person name="Gharbi K."/>
            <person name="Hall N."/>
            <person name="Watson M."/>
            <person name="Adriaenssens E.M."/>
            <person name="Foster-Nyarko E."/>
            <person name="Jarju S."/>
            <person name="Secka A."/>
            <person name="Antonio M."/>
            <person name="Oren A."/>
            <person name="Chaudhuri R.R."/>
            <person name="La Ragione R."/>
            <person name="Hildebrand F."/>
            <person name="Pallen M.J."/>
        </authorList>
    </citation>
    <scope>NUCLEOTIDE SEQUENCE</scope>
    <source>
        <strain evidence="4">ChiSjej1B19-3389</strain>
    </source>
</reference>
<gene>
    <name evidence="4" type="ORF">IAD32_06995</name>
</gene>
<proteinExistence type="inferred from homology"/>
<evidence type="ECO:0000313" key="4">
    <source>
        <dbReference type="EMBL" id="HIQ81014.1"/>
    </source>
</evidence>
<keyword evidence="2" id="KW-1133">Transmembrane helix</keyword>
<evidence type="ECO:0000259" key="3">
    <source>
        <dbReference type="Pfam" id="PF00892"/>
    </source>
</evidence>
<sequence>MNDLLLYTLLYLLGVFVSSVSQIILKKSAGIHYRNKIREYFNLRVILAYTIFFLATLCTVFAYKYVPLSMGPILGATEYVFVALLSFFLLKEKIGKKKLAGLLVIIAGVIIFSL</sequence>
<evidence type="ECO:0000313" key="5">
    <source>
        <dbReference type="Proteomes" id="UP000886787"/>
    </source>
</evidence>
<comment type="caution">
    <text evidence="4">The sequence shown here is derived from an EMBL/GenBank/DDBJ whole genome shotgun (WGS) entry which is preliminary data.</text>
</comment>
<accession>A0A9D0ZKI5</accession>
<keyword evidence="2" id="KW-0812">Transmembrane</keyword>
<dbReference type="Gene3D" id="1.10.3730.20">
    <property type="match status" value="1"/>
</dbReference>
<dbReference type="InterPro" id="IPR000620">
    <property type="entry name" value="EamA_dom"/>
</dbReference>
<feature type="transmembrane region" description="Helical" evidence="2">
    <location>
        <begin position="46"/>
        <end position="66"/>
    </location>
</feature>
<name>A0A9D0ZKI5_9FIRM</name>
<protein>
    <submittedName>
        <fullName evidence="4">EamA family transporter</fullName>
    </submittedName>
</protein>
<organism evidence="4 5">
    <name type="scientific">Candidatus Scatavimonas merdigallinarum</name>
    <dbReference type="NCBI Taxonomy" id="2840914"/>
    <lineage>
        <taxon>Bacteria</taxon>
        <taxon>Bacillati</taxon>
        <taxon>Bacillota</taxon>
        <taxon>Clostridia</taxon>
        <taxon>Eubacteriales</taxon>
        <taxon>Oscillospiraceae</taxon>
        <taxon>Oscillospiraceae incertae sedis</taxon>
        <taxon>Candidatus Scatavimonas</taxon>
    </lineage>
</organism>
<feature type="transmembrane region" description="Helical" evidence="2">
    <location>
        <begin position="6"/>
        <end position="25"/>
    </location>
</feature>
<reference evidence="4" key="1">
    <citation type="submission" date="2020-10" db="EMBL/GenBank/DDBJ databases">
        <authorList>
            <person name="Gilroy R."/>
        </authorList>
    </citation>
    <scope>NUCLEOTIDE SEQUENCE</scope>
    <source>
        <strain evidence="4">ChiSjej1B19-3389</strain>
    </source>
</reference>
<evidence type="ECO:0000256" key="2">
    <source>
        <dbReference type="SAM" id="Phobius"/>
    </source>
</evidence>
<dbReference type="Pfam" id="PF00892">
    <property type="entry name" value="EamA"/>
    <property type="match status" value="1"/>
</dbReference>
<dbReference type="GO" id="GO:0016020">
    <property type="term" value="C:membrane"/>
    <property type="evidence" value="ECO:0007669"/>
    <property type="project" value="InterPro"/>
</dbReference>
<feature type="domain" description="EamA" evidence="3">
    <location>
        <begin position="44"/>
        <end position="113"/>
    </location>
</feature>
<dbReference type="SUPFAM" id="SSF103481">
    <property type="entry name" value="Multidrug resistance efflux transporter EmrE"/>
    <property type="match status" value="1"/>
</dbReference>
<dbReference type="InterPro" id="IPR037185">
    <property type="entry name" value="EmrE-like"/>
</dbReference>
<feature type="transmembrane region" description="Helical" evidence="2">
    <location>
        <begin position="72"/>
        <end position="90"/>
    </location>
</feature>
<dbReference type="Proteomes" id="UP000886787">
    <property type="component" value="Unassembled WGS sequence"/>
</dbReference>
<dbReference type="AlphaFoldDB" id="A0A9D0ZKI5"/>
<evidence type="ECO:0000256" key="1">
    <source>
        <dbReference type="ARBA" id="ARBA00007362"/>
    </source>
</evidence>
<comment type="similarity">
    <text evidence="1">Belongs to the EamA transporter family.</text>
</comment>